<keyword evidence="4" id="KW-0067">ATP-binding</keyword>
<dbReference type="Gene3D" id="3.40.50.300">
    <property type="entry name" value="P-loop containing nucleotide triphosphate hydrolases"/>
    <property type="match status" value="1"/>
</dbReference>
<dbReference type="SUPFAM" id="SSF52540">
    <property type="entry name" value="P-loop containing nucleoside triphosphate hydrolases"/>
    <property type="match status" value="1"/>
</dbReference>
<dbReference type="InterPro" id="IPR003439">
    <property type="entry name" value="ABC_transporter-like_ATP-bd"/>
</dbReference>
<keyword evidence="7" id="KW-1185">Reference proteome</keyword>
<comment type="similarity">
    <text evidence="1">Belongs to the ABC transporter superfamily.</text>
</comment>
<evidence type="ECO:0000256" key="1">
    <source>
        <dbReference type="ARBA" id="ARBA00005417"/>
    </source>
</evidence>
<comment type="caution">
    <text evidence="6">The sequence shown here is derived from an EMBL/GenBank/DDBJ whole genome shotgun (WGS) entry which is preliminary data.</text>
</comment>
<feature type="domain" description="ABC transporter" evidence="5">
    <location>
        <begin position="6"/>
        <end position="237"/>
    </location>
</feature>
<reference evidence="6 7" key="1">
    <citation type="submission" date="2013-12" db="EMBL/GenBank/DDBJ databases">
        <title>Comparative genomics of Petrotoga isolates.</title>
        <authorList>
            <person name="Nesbo C.L."/>
            <person name="Charchuk R."/>
            <person name="Chow K."/>
        </authorList>
    </citation>
    <scope>NUCLEOTIDE SEQUENCE [LARGE SCALE GENOMIC DNA]</scope>
    <source>
        <strain evidence="6 7">DSM 10691</strain>
    </source>
</reference>
<keyword evidence="3" id="KW-0547">Nucleotide-binding</keyword>
<evidence type="ECO:0000313" key="6">
    <source>
        <dbReference type="EMBL" id="PNS00049.1"/>
    </source>
</evidence>
<dbReference type="Proteomes" id="UP000236199">
    <property type="component" value="Unassembled WGS sequence"/>
</dbReference>
<evidence type="ECO:0000259" key="5">
    <source>
        <dbReference type="PROSITE" id="PS50893"/>
    </source>
</evidence>
<dbReference type="InterPro" id="IPR025302">
    <property type="entry name" value="DrrA1/2-like_C"/>
</dbReference>
<dbReference type="GO" id="GO:0005524">
    <property type="term" value="F:ATP binding"/>
    <property type="evidence" value="ECO:0007669"/>
    <property type="project" value="UniProtKB-KW"/>
</dbReference>
<dbReference type="SMART" id="SM00382">
    <property type="entry name" value="AAA"/>
    <property type="match status" value="1"/>
</dbReference>
<accession>A0A2K1PB87</accession>
<sequence>MEEKAIEVKNLTKKFKKVTAVKNASFDVEYGELFAFLGPNGAGKSTTIRILTTLAVPTSGDVHVAGYNVIKDGEKVRKKIGLVADKMILYDRLTAYENVEFFAKLYGMEPTEIKKRSDELFEILEISEWRNEYVSKFSTGMKQKINIIRALIPQPDILFLDEPTLGLDPHTTVSLRNFIKHLNKDMGKTIVLTTHDLHEVEMLADTIAIINKGEIVTKDSKNNVKEYFHENPRVEVEFENTQEAKLLTIEPLEIQGTRLTYQVNNLNEFLKEIDNKNIKLKHIKTIEPSLEDIFVKITSN</sequence>
<evidence type="ECO:0000256" key="2">
    <source>
        <dbReference type="ARBA" id="ARBA00022448"/>
    </source>
</evidence>
<gene>
    <name evidence="6" type="ORF">X928_05845</name>
</gene>
<dbReference type="PANTHER" id="PTHR42711">
    <property type="entry name" value="ABC TRANSPORTER ATP-BINDING PROTEIN"/>
    <property type="match status" value="1"/>
</dbReference>
<dbReference type="PROSITE" id="PS50893">
    <property type="entry name" value="ABC_TRANSPORTER_2"/>
    <property type="match status" value="1"/>
</dbReference>
<dbReference type="InterPro" id="IPR050763">
    <property type="entry name" value="ABC_transporter_ATP-binding"/>
</dbReference>
<organism evidence="6 7">
    <name type="scientific">Petrotoga miotherma DSM 10691</name>
    <dbReference type="NCBI Taxonomy" id="1434326"/>
    <lineage>
        <taxon>Bacteria</taxon>
        <taxon>Thermotogati</taxon>
        <taxon>Thermotogota</taxon>
        <taxon>Thermotogae</taxon>
        <taxon>Petrotogales</taxon>
        <taxon>Petrotogaceae</taxon>
        <taxon>Petrotoga</taxon>
    </lineage>
</organism>
<evidence type="ECO:0000256" key="3">
    <source>
        <dbReference type="ARBA" id="ARBA00022741"/>
    </source>
</evidence>
<proteinExistence type="inferred from homology"/>
<evidence type="ECO:0000313" key="7">
    <source>
        <dbReference type="Proteomes" id="UP000236199"/>
    </source>
</evidence>
<dbReference type="InterPro" id="IPR027417">
    <property type="entry name" value="P-loop_NTPase"/>
</dbReference>
<keyword evidence="2" id="KW-0813">Transport</keyword>
<dbReference type="InterPro" id="IPR003593">
    <property type="entry name" value="AAA+_ATPase"/>
</dbReference>
<protein>
    <submittedName>
        <fullName evidence="6">ABC transporter ATPase</fullName>
    </submittedName>
</protein>
<dbReference type="AlphaFoldDB" id="A0A2K1PB87"/>
<dbReference type="GO" id="GO:0016887">
    <property type="term" value="F:ATP hydrolysis activity"/>
    <property type="evidence" value="ECO:0007669"/>
    <property type="project" value="InterPro"/>
</dbReference>
<name>A0A2K1PB87_9BACT</name>
<dbReference type="OrthoDB" id="9804819at2"/>
<dbReference type="RefSeq" id="WP_103078857.1">
    <property type="nucleotide sequence ID" value="NZ_AZRM01000026.1"/>
</dbReference>
<evidence type="ECO:0000256" key="4">
    <source>
        <dbReference type="ARBA" id="ARBA00022840"/>
    </source>
</evidence>
<dbReference type="EMBL" id="AZRM01000026">
    <property type="protein sequence ID" value="PNS00049.1"/>
    <property type="molecule type" value="Genomic_DNA"/>
</dbReference>
<dbReference type="Pfam" id="PF13732">
    <property type="entry name" value="DrrA1-3_C"/>
    <property type="match status" value="1"/>
</dbReference>
<dbReference type="Pfam" id="PF00005">
    <property type="entry name" value="ABC_tran"/>
    <property type="match status" value="1"/>
</dbReference>
<dbReference type="PANTHER" id="PTHR42711:SF5">
    <property type="entry name" value="ABC TRANSPORTER ATP-BINDING PROTEIN NATA"/>
    <property type="match status" value="1"/>
</dbReference>